<dbReference type="HOGENOM" id="CLU_2733803_0_0_9"/>
<keyword evidence="5" id="KW-1185">Reference proteome</keyword>
<feature type="transmembrane region" description="Helical" evidence="1">
    <location>
        <begin position="6"/>
        <end position="24"/>
    </location>
</feature>
<keyword evidence="1" id="KW-1133">Transmembrane helix</keyword>
<reference evidence="2 4" key="1">
    <citation type="submission" date="2013-02" db="EMBL/GenBank/DDBJ databases">
        <title>The Genome Sequence of Enterococcus gilvus ATCC BAA-350.</title>
        <authorList>
            <consortium name="The Broad Institute Genome Sequencing Platform"/>
            <consortium name="The Broad Institute Genome Sequencing Center for Infectious Disease"/>
            <person name="Earl A.M."/>
            <person name="Gilmore M.S."/>
            <person name="Lebreton F."/>
            <person name="Walker B."/>
            <person name="Young S.K."/>
            <person name="Zeng Q."/>
            <person name="Gargeya S."/>
            <person name="Fitzgerald M."/>
            <person name="Haas B."/>
            <person name="Abouelleil A."/>
            <person name="Alvarado L."/>
            <person name="Arachchi H.M."/>
            <person name="Berlin A.M."/>
            <person name="Chapman S.B."/>
            <person name="Dewar J."/>
            <person name="Goldberg J."/>
            <person name="Griggs A."/>
            <person name="Gujja S."/>
            <person name="Hansen M."/>
            <person name="Howarth C."/>
            <person name="Imamovic A."/>
            <person name="Larimer J."/>
            <person name="McCowan C."/>
            <person name="Murphy C."/>
            <person name="Neiman D."/>
            <person name="Pearson M."/>
            <person name="Priest M."/>
            <person name="Roberts A."/>
            <person name="Saif S."/>
            <person name="Shea T."/>
            <person name="Sisk P."/>
            <person name="Sykes S."/>
            <person name="Wortman J."/>
            <person name="Nusbaum C."/>
            <person name="Birren B."/>
        </authorList>
    </citation>
    <scope>NUCLEOTIDE SEQUENCE [LARGE SCALE GENOMIC DNA]</scope>
    <source>
        <strain evidence="2 4">ATCC BAA-350</strain>
    </source>
</reference>
<evidence type="ECO:0000313" key="2">
    <source>
        <dbReference type="EMBL" id="EOI53935.1"/>
    </source>
</evidence>
<protein>
    <submittedName>
        <fullName evidence="2">Uncharacterized protein</fullName>
    </submittedName>
</protein>
<proteinExistence type="predicted"/>
<evidence type="ECO:0000313" key="3">
    <source>
        <dbReference type="EMBL" id="EOW80790.1"/>
    </source>
</evidence>
<evidence type="ECO:0000313" key="5">
    <source>
        <dbReference type="Proteomes" id="UP000014160"/>
    </source>
</evidence>
<dbReference type="EMBL" id="AJDQ01000012">
    <property type="protein sequence ID" value="EOI53935.1"/>
    <property type="molecule type" value="Genomic_DNA"/>
</dbReference>
<sequence length="71" mass="8054">MYTYVWISAAIGGVVFILSVFFLMRDMSYCDQNGKLKGFYLMPNFGLFILAIGWIAMAVALYLMIQKQLVG</sequence>
<comment type="caution">
    <text evidence="2">The sequence shown here is derived from an EMBL/GenBank/DDBJ whole genome shotgun (WGS) entry which is preliminary data.</text>
</comment>
<dbReference type="OrthoDB" id="2196782at2"/>
<organism evidence="2 4">
    <name type="scientific">Enterococcus gilvus ATCC BAA-350</name>
    <dbReference type="NCBI Taxonomy" id="1158614"/>
    <lineage>
        <taxon>Bacteria</taxon>
        <taxon>Bacillati</taxon>
        <taxon>Bacillota</taxon>
        <taxon>Bacilli</taxon>
        <taxon>Lactobacillales</taxon>
        <taxon>Enterococcaceae</taxon>
        <taxon>Enterococcus</taxon>
    </lineage>
</organism>
<dbReference type="Proteomes" id="UP000014160">
    <property type="component" value="Unassembled WGS sequence"/>
</dbReference>
<feature type="transmembrane region" description="Helical" evidence="1">
    <location>
        <begin position="45"/>
        <end position="65"/>
    </location>
</feature>
<gene>
    <name evidence="3" type="ORF">I592_00074</name>
    <name evidence="2" type="ORF">UKC_03888</name>
</gene>
<evidence type="ECO:0000256" key="1">
    <source>
        <dbReference type="SAM" id="Phobius"/>
    </source>
</evidence>
<accession>R2V887</accession>
<dbReference type="PATRIC" id="fig|1158614.3.peg.3881"/>
<dbReference type="EMBL" id="ASWH01000001">
    <property type="protein sequence ID" value="EOW80790.1"/>
    <property type="molecule type" value="Genomic_DNA"/>
</dbReference>
<dbReference type="AlphaFoldDB" id="R2V887"/>
<keyword evidence="1" id="KW-0472">Membrane</keyword>
<keyword evidence="1" id="KW-0812">Transmembrane</keyword>
<evidence type="ECO:0000313" key="4">
    <source>
        <dbReference type="Proteomes" id="UP000013750"/>
    </source>
</evidence>
<name>R2V887_9ENTE</name>
<reference evidence="3 5" key="2">
    <citation type="submission" date="2013-03" db="EMBL/GenBank/DDBJ databases">
        <title>The Genome Sequence of Enterococcus gilvus ATCC BAA-350 (PacBio/Illumina hybrid assembly).</title>
        <authorList>
            <consortium name="The Broad Institute Genomics Platform"/>
            <consortium name="The Broad Institute Genome Sequencing Center for Infectious Disease"/>
            <person name="Earl A."/>
            <person name="Russ C."/>
            <person name="Gilmore M."/>
            <person name="Surin D."/>
            <person name="Walker B."/>
            <person name="Young S."/>
            <person name="Zeng Q."/>
            <person name="Gargeya S."/>
            <person name="Fitzgerald M."/>
            <person name="Haas B."/>
            <person name="Abouelleil A."/>
            <person name="Allen A.W."/>
            <person name="Alvarado L."/>
            <person name="Arachchi H.M."/>
            <person name="Berlin A.M."/>
            <person name="Chapman S.B."/>
            <person name="Gainer-Dewar J."/>
            <person name="Goldberg J."/>
            <person name="Griggs A."/>
            <person name="Gujja S."/>
            <person name="Hansen M."/>
            <person name="Howarth C."/>
            <person name="Imamovic A."/>
            <person name="Ireland A."/>
            <person name="Larimer J."/>
            <person name="McCowan C."/>
            <person name="Murphy C."/>
            <person name="Pearson M."/>
            <person name="Poon T.W."/>
            <person name="Priest M."/>
            <person name="Roberts A."/>
            <person name="Saif S."/>
            <person name="Shea T."/>
            <person name="Sisk P."/>
            <person name="Sykes S."/>
            <person name="Wortman J."/>
            <person name="Nusbaum C."/>
            <person name="Birren B."/>
        </authorList>
    </citation>
    <scope>NUCLEOTIDE SEQUENCE [LARGE SCALE GENOMIC DNA]</scope>
    <source>
        <strain evidence="3 5">ATCC BAA-350</strain>
    </source>
</reference>
<dbReference type="RefSeq" id="WP_010782216.1">
    <property type="nucleotide sequence ID" value="NZ_ASWH01000001.1"/>
</dbReference>
<dbReference type="eggNOG" id="ENOG5032II3">
    <property type="taxonomic scope" value="Bacteria"/>
</dbReference>
<dbReference type="Proteomes" id="UP000013750">
    <property type="component" value="Unassembled WGS sequence"/>
</dbReference>
<dbReference type="GeneID" id="301215705"/>